<dbReference type="PANTHER" id="PTHR43404">
    <property type="entry name" value="LIPOPOLYSACCHARIDE CHOLINEPHOSPHOTRANSFERASE LICD"/>
    <property type="match status" value="1"/>
</dbReference>
<dbReference type="InterPro" id="IPR052942">
    <property type="entry name" value="LPS_cholinephosphotransferase"/>
</dbReference>
<feature type="domain" description="LicD/FKTN/FKRP nucleotidyltransferase" evidence="1">
    <location>
        <begin position="28"/>
        <end position="57"/>
    </location>
</feature>
<dbReference type="PANTHER" id="PTHR43404:SF2">
    <property type="entry name" value="LIPOPOLYSACCHARIDE CHOLINEPHOSPHOTRANSFERASE LICD"/>
    <property type="match status" value="1"/>
</dbReference>
<dbReference type="Pfam" id="PF04991">
    <property type="entry name" value="LicD"/>
    <property type="match status" value="1"/>
</dbReference>
<dbReference type="OrthoDB" id="419198at2759"/>
<dbReference type="EMBL" id="UZAN01003554">
    <property type="protein sequence ID" value="VDP29813.1"/>
    <property type="molecule type" value="Genomic_DNA"/>
</dbReference>
<reference evidence="2 3" key="2">
    <citation type="submission" date="2018-11" db="EMBL/GenBank/DDBJ databases">
        <authorList>
            <consortium name="Pathogen Informatics"/>
        </authorList>
    </citation>
    <scope>NUCLEOTIDE SEQUENCE [LARGE SCALE GENOMIC DNA]</scope>
    <source>
        <strain evidence="2 3">Egypt</strain>
    </source>
</reference>
<dbReference type="WBParaSite" id="ECPE_0000084501-mRNA-1">
    <property type="protein sequence ID" value="ECPE_0000084501-mRNA-1"/>
    <property type="gene ID" value="ECPE_0000084501"/>
</dbReference>
<proteinExistence type="predicted"/>
<dbReference type="AlphaFoldDB" id="A0A183A1L0"/>
<dbReference type="GO" id="GO:0009100">
    <property type="term" value="P:glycoprotein metabolic process"/>
    <property type="evidence" value="ECO:0007669"/>
    <property type="project" value="UniProtKB-ARBA"/>
</dbReference>
<sequence>MSHGQKQLYRKLMQKLATLMDRHGYNNRYFLTGGTLIGSHRHHDFIPWDDDVDVMVDVKLRSWLRDELASMRPEYDVVHATRDKFFTKLLPLDQDNDTDVEQSRNCTSYPWGWPFLDISYYEVNETHVKEIAIASGGYYQWSIDTIFPILYRPFGPEWYPTPRDPLGTLIPMYGKSNQCKTHSYSHVFERSSDWKGVDCSQLGSRYPFVQHRPCLVRGTIARSGRTMLVEEQLVLDSGQGGKIVIHSFCLASDASNSRADTYAMDFV</sequence>
<evidence type="ECO:0000313" key="2">
    <source>
        <dbReference type="EMBL" id="VDP29813.1"/>
    </source>
</evidence>
<accession>A0A183A1L0</accession>
<protein>
    <submittedName>
        <fullName evidence="4">Lipopolysaccharide choline phosphotransferase</fullName>
    </submittedName>
</protein>
<reference evidence="4" key="1">
    <citation type="submission" date="2016-06" db="UniProtKB">
        <authorList>
            <consortium name="WormBaseParasite"/>
        </authorList>
    </citation>
    <scope>IDENTIFICATION</scope>
</reference>
<dbReference type="Proteomes" id="UP000272942">
    <property type="component" value="Unassembled WGS sequence"/>
</dbReference>
<evidence type="ECO:0000313" key="4">
    <source>
        <dbReference type="WBParaSite" id="ECPE_0000084501-mRNA-1"/>
    </source>
</evidence>
<gene>
    <name evidence="2" type="ORF">ECPE_LOCUS845</name>
</gene>
<evidence type="ECO:0000259" key="1">
    <source>
        <dbReference type="Pfam" id="PF04991"/>
    </source>
</evidence>
<organism evidence="4">
    <name type="scientific">Echinostoma caproni</name>
    <dbReference type="NCBI Taxonomy" id="27848"/>
    <lineage>
        <taxon>Eukaryota</taxon>
        <taxon>Metazoa</taxon>
        <taxon>Spiralia</taxon>
        <taxon>Lophotrochozoa</taxon>
        <taxon>Platyhelminthes</taxon>
        <taxon>Trematoda</taxon>
        <taxon>Digenea</taxon>
        <taxon>Plagiorchiida</taxon>
        <taxon>Echinostomata</taxon>
        <taxon>Echinostomatoidea</taxon>
        <taxon>Echinostomatidae</taxon>
        <taxon>Echinostoma</taxon>
    </lineage>
</organism>
<keyword evidence="3" id="KW-1185">Reference proteome</keyword>
<evidence type="ECO:0000313" key="3">
    <source>
        <dbReference type="Proteomes" id="UP000272942"/>
    </source>
</evidence>
<dbReference type="InterPro" id="IPR007074">
    <property type="entry name" value="LicD/FKTN/FKRP_NTP_transf"/>
</dbReference>
<name>A0A183A1L0_9TREM</name>